<keyword evidence="7" id="KW-1185">Reference proteome</keyword>
<evidence type="ECO:0000256" key="2">
    <source>
        <dbReference type="ARBA" id="ARBA00022741"/>
    </source>
</evidence>
<name>A0A7X5R3W9_9MICO</name>
<keyword evidence="2" id="KW-0547">Nucleotide-binding</keyword>
<dbReference type="EC" id="7.6.2.9" evidence="4"/>
<dbReference type="Gene3D" id="2.40.50.100">
    <property type="match status" value="1"/>
</dbReference>
<accession>A0A7X5R3W9</accession>
<organism evidence="6 7">
    <name type="scientific">Lysinibacter cavernae</name>
    <dbReference type="NCBI Taxonomy" id="1640652"/>
    <lineage>
        <taxon>Bacteria</taxon>
        <taxon>Bacillati</taxon>
        <taxon>Actinomycetota</taxon>
        <taxon>Actinomycetes</taxon>
        <taxon>Micrococcales</taxon>
        <taxon>Microbacteriaceae</taxon>
        <taxon>Lysinibacter</taxon>
    </lineage>
</organism>
<proteinExistence type="predicted"/>
<dbReference type="FunFam" id="3.40.50.300:FF:000425">
    <property type="entry name" value="Probable ABC transporter, ATP-binding subunit"/>
    <property type="match status" value="1"/>
</dbReference>
<dbReference type="InterPro" id="IPR008995">
    <property type="entry name" value="Mo/tungstate-bd_C_term_dom"/>
</dbReference>
<evidence type="ECO:0000313" key="6">
    <source>
        <dbReference type="EMBL" id="NIH55204.1"/>
    </source>
</evidence>
<sequence length="350" mass="38098">MTEDRVGTTVEFRLVTKDYSGQRALAGLNLALRPGEMLAMLGPSGCGKTTALRSLAGLEQITSGNILIDNEDVSSVPTNRRDIGMVFQSYSLFPHLTVRENVEFGLRMRKVSPGQRLKRAAESLDLVGLGHLGDRYSHQLSGGQQQRVALARALVTRPRVLLLDEPLSALDAKVRVQLREEIKSIHAELGMTTLFVTHDQEEALAVADRVAVMRDGQVEQVATPEELYSVPESSFVAEFVGLSNRLSGVVSGSRVMVHGAALPTQESLEDGSAVTVYIRPENIEFASDGLFAVVRSSSFLGSLRRTLVELTSGELLSVQHSSHERLLVGDAVCLNFIERPVAVRREPVAS</sequence>
<dbReference type="GO" id="GO:0015418">
    <property type="term" value="F:ABC-type quaternary ammonium compound transporting activity"/>
    <property type="evidence" value="ECO:0007669"/>
    <property type="project" value="UniProtKB-EC"/>
</dbReference>
<protein>
    <recommendedName>
        <fullName evidence="4">ABC-type quaternary amine transporter</fullName>
        <ecNumber evidence="4">7.6.2.9</ecNumber>
    </recommendedName>
</protein>
<dbReference type="RefSeq" id="WP_167152195.1">
    <property type="nucleotide sequence ID" value="NZ_JAAMOX010000003.1"/>
</dbReference>
<comment type="caution">
    <text evidence="6">The sequence shown here is derived from an EMBL/GenBank/DDBJ whole genome shotgun (WGS) entry which is preliminary data.</text>
</comment>
<dbReference type="InterPro" id="IPR003593">
    <property type="entry name" value="AAA+_ATPase"/>
</dbReference>
<dbReference type="EMBL" id="JAAMOX010000003">
    <property type="protein sequence ID" value="NIH55204.1"/>
    <property type="molecule type" value="Genomic_DNA"/>
</dbReference>
<keyword evidence="1" id="KW-0813">Transport</keyword>
<dbReference type="AlphaFoldDB" id="A0A7X5R3W9"/>
<dbReference type="PROSITE" id="PS00211">
    <property type="entry name" value="ABC_TRANSPORTER_1"/>
    <property type="match status" value="1"/>
</dbReference>
<evidence type="ECO:0000256" key="3">
    <source>
        <dbReference type="ARBA" id="ARBA00022840"/>
    </source>
</evidence>
<feature type="domain" description="ABC transporter" evidence="5">
    <location>
        <begin position="10"/>
        <end position="240"/>
    </location>
</feature>
<gene>
    <name evidence="6" type="ORF">FHX76_003119</name>
</gene>
<keyword evidence="3 6" id="KW-0067">ATP-binding</keyword>
<evidence type="ECO:0000259" key="5">
    <source>
        <dbReference type="PROSITE" id="PS50893"/>
    </source>
</evidence>
<dbReference type="GO" id="GO:0005524">
    <property type="term" value="F:ATP binding"/>
    <property type="evidence" value="ECO:0007669"/>
    <property type="project" value="UniProtKB-KW"/>
</dbReference>
<dbReference type="GO" id="GO:0043190">
    <property type="term" value="C:ATP-binding cassette (ABC) transporter complex"/>
    <property type="evidence" value="ECO:0007669"/>
    <property type="project" value="InterPro"/>
</dbReference>
<dbReference type="Gene3D" id="3.40.50.300">
    <property type="entry name" value="P-loop containing nucleotide triphosphate hydrolases"/>
    <property type="match status" value="1"/>
</dbReference>
<dbReference type="SUPFAM" id="SSF50331">
    <property type="entry name" value="MOP-like"/>
    <property type="match status" value="1"/>
</dbReference>
<dbReference type="Proteomes" id="UP000541033">
    <property type="component" value="Unassembled WGS sequence"/>
</dbReference>
<dbReference type="PANTHER" id="PTHR42781:SF4">
    <property type="entry name" value="SPERMIDINE_PUTRESCINE IMPORT ATP-BINDING PROTEIN POTA"/>
    <property type="match status" value="1"/>
</dbReference>
<evidence type="ECO:0000256" key="1">
    <source>
        <dbReference type="ARBA" id="ARBA00022448"/>
    </source>
</evidence>
<evidence type="ECO:0000313" key="7">
    <source>
        <dbReference type="Proteomes" id="UP000541033"/>
    </source>
</evidence>
<dbReference type="Pfam" id="PF08402">
    <property type="entry name" value="TOBE_2"/>
    <property type="match status" value="1"/>
</dbReference>
<dbReference type="InterPro" id="IPR003439">
    <property type="entry name" value="ABC_transporter-like_ATP-bd"/>
</dbReference>
<dbReference type="InterPro" id="IPR017871">
    <property type="entry name" value="ABC_transporter-like_CS"/>
</dbReference>
<dbReference type="GO" id="GO:0016887">
    <property type="term" value="F:ATP hydrolysis activity"/>
    <property type="evidence" value="ECO:0007669"/>
    <property type="project" value="InterPro"/>
</dbReference>
<evidence type="ECO:0000256" key="4">
    <source>
        <dbReference type="ARBA" id="ARBA00066388"/>
    </source>
</evidence>
<dbReference type="PANTHER" id="PTHR42781">
    <property type="entry name" value="SPERMIDINE/PUTRESCINE IMPORT ATP-BINDING PROTEIN POTA"/>
    <property type="match status" value="1"/>
</dbReference>
<dbReference type="PROSITE" id="PS50893">
    <property type="entry name" value="ABC_TRANSPORTER_2"/>
    <property type="match status" value="1"/>
</dbReference>
<dbReference type="InterPro" id="IPR027417">
    <property type="entry name" value="P-loop_NTPase"/>
</dbReference>
<reference evidence="6 7" key="1">
    <citation type="submission" date="2020-02" db="EMBL/GenBank/DDBJ databases">
        <title>Sequencing the genomes of 1000 actinobacteria strains.</title>
        <authorList>
            <person name="Klenk H.-P."/>
        </authorList>
    </citation>
    <scope>NUCLEOTIDE SEQUENCE [LARGE SCALE GENOMIC DNA]</scope>
    <source>
        <strain evidence="6 7">DSM 27960</strain>
    </source>
</reference>
<dbReference type="InterPro" id="IPR013611">
    <property type="entry name" value="Transp-assoc_OB_typ2"/>
</dbReference>
<dbReference type="SUPFAM" id="SSF52540">
    <property type="entry name" value="P-loop containing nucleoside triphosphate hydrolases"/>
    <property type="match status" value="1"/>
</dbReference>
<dbReference type="InterPro" id="IPR050093">
    <property type="entry name" value="ABC_SmlMolc_Importer"/>
</dbReference>
<dbReference type="SMART" id="SM00382">
    <property type="entry name" value="AAA"/>
    <property type="match status" value="1"/>
</dbReference>
<dbReference type="Pfam" id="PF00005">
    <property type="entry name" value="ABC_tran"/>
    <property type="match status" value="1"/>
</dbReference>